<accession>A0A0D5YVN2</accession>
<dbReference type="GO" id="GO:0016812">
    <property type="term" value="F:hydrolase activity, acting on carbon-nitrogen (but not peptide) bonds, in cyclic amides"/>
    <property type="evidence" value="ECO:0007669"/>
    <property type="project" value="TreeGrafter"/>
</dbReference>
<dbReference type="PATRIC" id="fig|516051.4.peg.2899"/>
<dbReference type="OrthoDB" id="9775607at2"/>
<dbReference type="STRING" id="516051.VC82_2831"/>
<dbReference type="AlphaFoldDB" id="A0A0D5YVN2"/>
<feature type="domain" description="Amidohydrolase 3" evidence="1">
    <location>
        <begin position="435"/>
        <end position="523"/>
    </location>
</feature>
<protein>
    <submittedName>
        <fullName evidence="2">N-acyl-D-amino-acid deacylase</fullName>
    </submittedName>
</protein>
<sequence>MKFALPLSLLLCLMACQPKTTYEIVLKNGTIYDGSGEEPFLGDVGINADTIAVIAEPNTLSGKETIYVEGRAVAPGFINMLSWANVSLLEDGRSQSDIRQGVTLEVMGEGRSMGPLNPKMKQEMLEGQVDIKFDVPWTTLGEYLQHLEDKGVSTNVTSFVGNGTLRQHVIGYENRPATAEELEAMKQLTAQAMEEGAVGLSSSLLYAPSMYASTEELIELAKVASAYDGMYISHIRNEGDRLLESLDELIRIAKEADIRSEVYHLKASAKRNWHKLDQAIAKIDSARNAGLAITADIYTYNASSTGLHVQLPDWVREGGIAAMLERLKDPANRKRAIDELEFRNAPETILLVGFKSEPLRKHIGKYLPEVAAEMGKSVEEALVDLIIEDGSRIQVVYFSMSEENIKKKLAQPWVSFCSDAGSYTNEGVFTKQSTHPRAYGSFIRVLGKFSRDEKVISLEEGIRKLTSLPAENLKLKGRGRLQEGHYADIVVFDPEKVNDKATFTDPHQYAEGVVHVFVNGVHVLKNGEHTGATPGRFVKGPGFKPVD</sequence>
<dbReference type="InterPro" id="IPR050378">
    <property type="entry name" value="Metallo-dep_Hydrolases_sf"/>
</dbReference>
<dbReference type="Gene3D" id="2.30.40.10">
    <property type="entry name" value="Urease, subunit C, domain 1"/>
    <property type="match status" value="1"/>
</dbReference>
<organism evidence="2 3">
    <name type="scientific">Flagellimonas lutaonensis</name>
    <dbReference type="NCBI Taxonomy" id="516051"/>
    <lineage>
        <taxon>Bacteria</taxon>
        <taxon>Pseudomonadati</taxon>
        <taxon>Bacteroidota</taxon>
        <taxon>Flavobacteriia</taxon>
        <taxon>Flavobacteriales</taxon>
        <taxon>Flavobacteriaceae</taxon>
        <taxon>Flagellimonas</taxon>
    </lineage>
</organism>
<reference evidence="2 3" key="1">
    <citation type="submission" date="2015-03" db="EMBL/GenBank/DDBJ databases">
        <title>Complete genome sequence of Muricauda lutaonensis CC-HSB-11T, isolated from a coastal hot spring.</title>
        <authorList>
            <person name="Kim K.M."/>
        </authorList>
    </citation>
    <scope>NUCLEOTIDE SEQUENCE [LARGE SCALE GENOMIC DNA]</scope>
    <source>
        <strain evidence="2 3">CC-HSB-11</strain>
    </source>
</reference>
<dbReference type="Pfam" id="PF07969">
    <property type="entry name" value="Amidohydro_3"/>
    <property type="match status" value="1"/>
</dbReference>
<dbReference type="GO" id="GO:0005829">
    <property type="term" value="C:cytosol"/>
    <property type="evidence" value="ECO:0007669"/>
    <property type="project" value="TreeGrafter"/>
</dbReference>
<dbReference type="Gene3D" id="3.20.20.140">
    <property type="entry name" value="Metal-dependent hydrolases"/>
    <property type="match status" value="1"/>
</dbReference>
<evidence type="ECO:0000313" key="2">
    <source>
        <dbReference type="EMBL" id="AKA36377.1"/>
    </source>
</evidence>
<dbReference type="Gene3D" id="3.30.1490.130">
    <property type="entry name" value="D-aminoacylase. Domain 3"/>
    <property type="match status" value="1"/>
</dbReference>
<dbReference type="PANTHER" id="PTHR11647">
    <property type="entry name" value="HYDRANTOINASE/DIHYDROPYRIMIDINASE FAMILY MEMBER"/>
    <property type="match status" value="1"/>
</dbReference>
<dbReference type="KEGG" id="mlt:VC82_2831"/>
<dbReference type="RefSeq" id="WP_045802915.1">
    <property type="nucleotide sequence ID" value="NZ_CP011071.1"/>
</dbReference>
<dbReference type="SUPFAM" id="SSF51338">
    <property type="entry name" value="Composite domain of metallo-dependent hydrolases"/>
    <property type="match status" value="1"/>
</dbReference>
<evidence type="ECO:0000313" key="3">
    <source>
        <dbReference type="Proteomes" id="UP000032726"/>
    </source>
</evidence>
<dbReference type="InterPro" id="IPR011059">
    <property type="entry name" value="Metal-dep_hydrolase_composite"/>
</dbReference>
<dbReference type="CDD" id="cd01297">
    <property type="entry name" value="D-aminoacylase"/>
    <property type="match status" value="1"/>
</dbReference>
<dbReference type="HOGENOM" id="CLU_016107_2_1_10"/>
<gene>
    <name evidence="2" type="ORF">VC82_2831</name>
</gene>
<keyword evidence="3" id="KW-1185">Reference proteome</keyword>
<dbReference type="PANTHER" id="PTHR11647:SF1">
    <property type="entry name" value="COLLAPSIN RESPONSE MEDIATOR PROTEIN"/>
    <property type="match status" value="1"/>
</dbReference>
<dbReference type="GO" id="GO:0016811">
    <property type="term" value="F:hydrolase activity, acting on carbon-nitrogen (but not peptide) bonds, in linear amides"/>
    <property type="evidence" value="ECO:0007669"/>
    <property type="project" value="InterPro"/>
</dbReference>
<evidence type="ECO:0000259" key="1">
    <source>
        <dbReference type="Pfam" id="PF07969"/>
    </source>
</evidence>
<dbReference type="SUPFAM" id="SSF51556">
    <property type="entry name" value="Metallo-dependent hydrolases"/>
    <property type="match status" value="1"/>
</dbReference>
<dbReference type="Proteomes" id="UP000032726">
    <property type="component" value="Chromosome"/>
</dbReference>
<dbReference type="EMBL" id="CP011071">
    <property type="protein sequence ID" value="AKA36377.1"/>
    <property type="molecule type" value="Genomic_DNA"/>
</dbReference>
<name>A0A0D5YVN2_9FLAO</name>
<proteinExistence type="predicted"/>
<dbReference type="InterPro" id="IPR023100">
    <property type="entry name" value="D-aminoacylase_insert_dom_sf"/>
</dbReference>
<dbReference type="InterPro" id="IPR013108">
    <property type="entry name" value="Amidohydro_3"/>
</dbReference>
<dbReference type="InterPro" id="IPR032466">
    <property type="entry name" value="Metal_Hydrolase"/>
</dbReference>